<dbReference type="SUPFAM" id="SSF55347">
    <property type="entry name" value="Glyceraldehyde-3-phosphate dehydrogenase-like, C-terminal domain"/>
    <property type="match status" value="1"/>
</dbReference>
<sequence>MLSSVVRASALYSDPVTSTPTVRWGIVGPGRIARNVVSDFQHVDGAEAVAVASRSLDRARAFADEHGLAAAYGSYGEIIAADDLDALYLATPHPQHHALALAAIEAGKAVLVEKTFTATVAGAEEVIAAARRRSVFAMEAMWTRFQPAIVAARTLVDDGAIGEVRQLQADLGVDRTFDPTDRLFDPAQGGGAMLDLGVYVVSFAQYFLGTPDRVVAHGSLAPTGVDAEAGLLLGYQDGRAATLLASLRHQTPGAARIQGTTGWIEVQPRFHHPRTIVLHRRGAEPEVITRPPVGGGYAHELAEVTEAVAAGRTESTVMPLDDTLAVQRILNEACEQLGVLHAEDAGMTL</sequence>
<dbReference type="SUPFAM" id="SSF51735">
    <property type="entry name" value="NAD(P)-binding Rossmann-fold domains"/>
    <property type="match status" value="1"/>
</dbReference>
<dbReference type="InterPro" id="IPR000683">
    <property type="entry name" value="Gfo/Idh/MocA-like_OxRdtase_N"/>
</dbReference>
<gene>
    <name evidence="5" type="ORF">AVDCRST_MAG61-1889</name>
</gene>
<comment type="similarity">
    <text evidence="1">Belongs to the Gfo/Idh/MocA family.</text>
</comment>
<dbReference type="GO" id="GO:0016491">
    <property type="term" value="F:oxidoreductase activity"/>
    <property type="evidence" value="ECO:0007669"/>
    <property type="project" value="UniProtKB-KW"/>
</dbReference>
<keyword evidence="2" id="KW-0560">Oxidoreductase</keyword>
<feature type="domain" description="GFO/IDH/MocA-like oxidoreductase" evidence="4">
    <location>
        <begin position="150"/>
        <end position="265"/>
    </location>
</feature>
<dbReference type="PANTHER" id="PTHR22604">
    <property type="entry name" value="OXIDOREDUCTASES"/>
    <property type="match status" value="1"/>
</dbReference>
<organism evidence="5">
    <name type="scientific">uncultured Friedmanniella sp</name>
    <dbReference type="NCBI Taxonomy" id="335381"/>
    <lineage>
        <taxon>Bacteria</taxon>
        <taxon>Bacillati</taxon>
        <taxon>Actinomycetota</taxon>
        <taxon>Actinomycetes</taxon>
        <taxon>Propionibacteriales</taxon>
        <taxon>Nocardioidaceae</taxon>
        <taxon>Friedmanniella</taxon>
        <taxon>environmental samples</taxon>
    </lineage>
</organism>
<dbReference type="Gene3D" id="3.40.50.720">
    <property type="entry name" value="NAD(P)-binding Rossmann-like Domain"/>
    <property type="match status" value="1"/>
</dbReference>
<evidence type="ECO:0000259" key="4">
    <source>
        <dbReference type="Pfam" id="PF22725"/>
    </source>
</evidence>
<accession>A0A6J4KS23</accession>
<name>A0A6J4KS23_9ACTN</name>
<evidence type="ECO:0000313" key="5">
    <source>
        <dbReference type="EMBL" id="CAA9313392.1"/>
    </source>
</evidence>
<dbReference type="PANTHER" id="PTHR22604:SF105">
    <property type="entry name" value="TRANS-1,2-DIHYDROBENZENE-1,2-DIOL DEHYDROGENASE"/>
    <property type="match status" value="1"/>
</dbReference>
<protein>
    <submittedName>
        <fullName evidence="5">Oxidoreductase</fullName>
    </submittedName>
</protein>
<evidence type="ECO:0000256" key="1">
    <source>
        <dbReference type="ARBA" id="ARBA00010928"/>
    </source>
</evidence>
<dbReference type="AlphaFoldDB" id="A0A6J4KS23"/>
<dbReference type="EMBL" id="CADCTT010000247">
    <property type="protein sequence ID" value="CAA9313392.1"/>
    <property type="molecule type" value="Genomic_DNA"/>
</dbReference>
<proteinExistence type="inferred from homology"/>
<evidence type="ECO:0000259" key="3">
    <source>
        <dbReference type="Pfam" id="PF01408"/>
    </source>
</evidence>
<dbReference type="InterPro" id="IPR055170">
    <property type="entry name" value="GFO_IDH_MocA-like_dom"/>
</dbReference>
<dbReference type="InterPro" id="IPR050984">
    <property type="entry name" value="Gfo/Idh/MocA_domain"/>
</dbReference>
<reference evidence="5" key="1">
    <citation type="submission" date="2020-02" db="EMBL/GenBank/DDBJ databases">
        <authorList>
            <person name="Meier V. D."/>
        </authorList>
    </citation>
    <scope>NUCLEOTIDE SEQUENCE</scope>
    <source>
        <strain evidence="5">AVDCRST_MAG61</strain>
    </source>
</reference>
<dbReference type="GO" id="GO:0000166">
    <property type="term" value="F:nucleotide binding"/>
    <property type="evidence" value="ECO:0007669"/>
    <property type="project" value="InterPro"/>
</dbReference>
<dbReference type="Pfam" id="PF01408">
    <property type="entry name" value="GFO_IDH_MocA"/>
    <property type="match status" value="1"/>
</dbReference>
<feature type="domain" description="Gfo/Idh/MocA-like oxidoreductase N-terminal" evidence="3">
    <location>
        <begin position="22"/>
        <end position="138"/>
    </location>
</feature>
<dbReference type="Gene3D" id="3.30.360.10">
    <property type="entry name" value="Dihydrodipicolinate Reductase, domain 2"/>
    <property type="match status" value="1"/>
</dbReference>
<dbReference type="InterPro" id="IPR036291">
    <property type="entry name" value="NAD(P)-bd_dom_sf"/>
</dbReference>
<evidence type="ECO:0000256" key="2">
    <source>
        <dbReference type="ARBA" id="ARBA00023002"/>
    </source>
</evidence>
<dbReference type="Pfam" id="PF22725">
    <property type="entry name" value="GFO_IDH_MocA_C3"/>
    <property type="match status" value="1"/>
</dbReference>